<feature type="binding site" evidence="5">
    <location>
        <position position="410"/>
    </location>
    <ligand>
        <name>a divalent metal cation</name>
        <dbReference type="ChEBI" id="CHEBI:60240"/>
        <label>2</label>
        <note>catalytic</note>
    </ligand>
</feature>
<evidence type="ECO:0000256" key="3">
    <source>
        <dbReference type="ARBA" id="ARBA00022723"/>
    </source>
</evidence>
<evidence type="ECO:0000259" key="7">
    <source>
        <dbReference type="Pfam" id="PF00557"/>
    </source>
</evidence>
<dbReference type="GO" id="GO:0004239">
    <property type="term" value="F:initiator methionyl aminopeptidase activity"/>
    <property type="evidence" value="ECO:0007669"/>
    <property type="project" value="UniProtKB-UniRule"/>
</dbReference>
<comment type="catalytic activity">
    <reaction evidence="5 6">
        <text>Release of N-terminal amino acids, preferentially methionine, from peptides and arylamides.</text>
        <dbReference type="EC" id="3.4.11.18"/>
    </reaction>
</comment>
<name>A0A2H8TF84_9HEMI</name>
<dbReference type="PANTHER" id="PTHR43330:SF8">
    <property type="entry name" value="METHIONINE AMINOPEPTIDASE 1D, MITOCHONDRIAL"/>
    <property type="match status" value="1"/>
</dbReference>
<comment type="cofactor">
    <cofactor evidence="5">
        <name>Co(2+)</name>
        <dbReference type="ChEBI" id="CHEBI:48828"/>
    </cofactor>
    <cofactor evidence="5">
        <name>Zn(2+)</name>
        <dbReference type="ChEBI" id="CHEBI:29105"/>
    </cofactor>
    <cofactor evidence="5">
        <name>Mn(2+)</name>
        <dbReference type="ChEBI" id="CHEBI:29035"/>
    </cofactor>
    <cofactor evidence="5">
        <name>Fe(2+)</name>
        <dbReference type="ChEBI" id="CHEBI:29033"/>
    </cofactor>
    <text evidence="5">Binds 2 divalent metal cations per subunit. Has a high-affinity and a low affinity metal-binding site. The true nature of the physiological cofactor is under debate. The enzyme is active with cobalt, zinc, manganese or divalent iron ions. Most likely, methionine aminopeptidases function as mononuclear Fe(2+)-metalloproteases under physiological conditions, and the catalytically relevant metal-binding site has been assigned to the histidine-containing high-affinity site.</text>
</comment>
<dbReference type="OrthoDB" id="3209743at2759"/>
<reference evidence="8" key="1">
    <citation type="submission" date="2017-10" db="EMBL/GenBank/DDBJ databases">
        <title>Transcriptome Assembly of Sugarcane Aphid Adults.</title>
        <authorList>
            <person name="Scully E.D."/>
            <person name="Palmer N.A."/>
            <person name="Geib S.M."/>
            <person name="Sarath G."/>
            <person name="Sattler S.E."/>
        </authorList>
    </citation>
    <scope>NUCLEOTIDE SEQUENCE</scope>
    <source>
        <tissue evidence="8">Whole body</tissue>
    </source>
</reference>
<dbReference type="PRINTS" id="PR00599">
    <property type="entry name" value="MAPEPTIDASE"/>
</dbReference>
<dbReference type="SUPFAM" id="SSF55920">
    <property type="entry name" value="Creatinase/aminopeptidase"/>
    <property type="match status" value="1"/>
</dbReference>
<evidence type="ECO:0000256" key="4">
    <source>
        <dbReference type="ARBA" id="ARBA00022801"/>
    </source>
</evidence>
<dbReference type="GO" id="GO:0046872">
    <property type="term" value="F:metal ion binding"/>
    <property type="evidence" value="ECO:0007669"/>
    <property type="project" value="UniProtKB-UniRule"/>
</dbReference>
<feature type="binding site" evidence="5">
    <location>
        <position position="346"/>
    </location>
    <ligand>
        <name>a divalent metal cation</name>
        <dbReference type="ChEBI" id="CHEBI:60240"/>
        <label>2</label>
        <note>catalytic</note>
    </ligand>
</feature>
<dbReference type="InterPro" id="IPR000994">
    <property type="entry name" value="Pept_M24"/>
</dbReference>
<dbReference type="Pfam" id="PF00557">
    <property type="entry name" value="Peptidase_M24"/>
    <property type="match status" value="1"/>
</dbReference>
<dbReference type="InterPro" id="IPR002467">
    <property type="entry name" value="Pept_M24A_MAP1"/>
</dbReference>
<feature type="domain" description="Peptidase M24" evidence="7">
    <location>
        <begin position="189"/>
        <end position="417"/>
    </location>
</feature>
<feature type="binding site" evidence="5">
    <location>
        <position position="379"/>
    </location>
    <ligand>
        <name>a divalent metal cation</name>
        <dbReference type="ChEBI" id="CHEBI:60240"/>
        <label>2</label>
        <note>catalytic</note>
    </ligand>
</feature>
<dbReference type="NCBIfam" id="TIGR00500">
    <property type="entry name" value="met_pdase_I"/>
    <property type="match status" value="1"/>
</dbReference>
<feature type="binding site" evidence="5">
    <location>
        <position position="283"/>
    </location>
    <ligand>
        <name>a divalent metal cation</name>
        <dbReference type="ChEBI" id="CHEBI:60240"/>
        <label>1</label>
    </ligand>
</feature>
<evidence type="ECO:0000256" key="5">
    <source>
        <dbReference type="HAMAP-Rule" id="MF_03174"/>
    </source>
</evidence>
<dbReference type="EC" id="3.4.11.18" evidence="6"/>
<dbReference type="InterPro" id="IPR001714">
    <property type="entry name" value="Pept_M24_MAP"/>
</dbReference>
<dbReference type="AlphaFoldDB" id="A0A2H8TF84"/>
<feature type="binding site" evidence="5">
    <location>
        <position position="410"/>
    </location>
    <ligand>
        <name>a divalent metal cation</name>
        <dbReference type="ChEBI" id="CHEBI:60240"/>
        <label>1</label>
    </ligand>
</feature>
<evidence type="ECO:0000256" key="6">
    <source>
        <dbReference type="RuleBase" id="RU003653"/>
    </source>
</evidence>
<sequence length="425" mass="45869">MFKILVSSSNKSNLRQWSCTCTRNVEKFKAPVPGASLSLVSCCYHSTRYRRTTSHAKTGQTEYSLNSLPVIPCSEYWNGDNGIRRPCNTSPVSPPMSPIAMNACRTAATACGRWFVGGTPRLRPPSKSLWTKFRANSFGAYDVVDLGEVSEPRTVPECVARPPYAATGQPTEEPAHDCPPEIHGRGQIELIRQSCKLAKFVLDSAAGRLTAGATTDDVDRFVHDLIVDNGAYPSPLNYRGFRKSVCTSVNNVVCHGVPDDRPLLDGDLVSVDVSVYLNGFHGDCAATYCVGDVDDRGVELTTVAERCTLEGMRACGPGKGFADIGKAVELFARRHGLSVVSSITGHGIGTYFHGPPVIFHSTLHGYPGVMKPGMVFTVEPVICQGSGDVEMLGDGWTIVTVDDSRGAQFEHTILITDSGYDVLTV</sequence>
<dbReference type="EMBL" id="GFXV01000961">
    <property type="protein sequence ID" value="MBW12766.1"/>
    <property type="molecule type" value="Transcribed_RNA"/>
</dbReference>
<dbReference type="GO" id="GO:0070006">
    <property type="term" value="F:metalloaminopeptidase activity"/>
    <property type="evidence" value="ECO:0007669"/>
    <property type="project" value="UniProtKB-UniRule"/>
</dbReference>
<dbReference type="CDD" id="cd01086">
    <property type="entry name" value="MetAP1"/>
    <property type="match status" value="1"/>
</dbReference>
<accession>A0A2H8TF84</accession>
<keyword evidence="1 5" id="KW-0031">Aminopeptidase</keyword>
<proteinExistence type="inferred from homology"/>
<dbReference type="PANTHER" id="PTHR43330">
    <property type="entry name" value="METHIONINE AMINOPEPTIDASE"/>
    <property type="match status" value="1"/>
</dbReference>
<comment type="function">
    <text evidence="6">Cotranslationally removes the N-terminal methionine from nascent proteins. The N-terminal methionine is often cleaved when the second residue in the primary sequence is small and uncharged (Met-Ala-, Cys, Gly, Pro, Ser, Thr, or Val).</text>
</comment>
<dbReference type="GO" id="GO:0006508">
    <property type="term" value="P:proteolysis"/>
    <property type="evidence" value="ECO:0007669"/>
    <property type="project" value="UniProtKB-KW"/>
</dbReference>
<feature type="binding site" evidence="5">
    <location>
        <position position="283"/>
    </location>
    <ligand>
        <name>a divalent metal cation</name>
        <dbReference type="ChEBI" id="CHEBI:60240"/>
        <label>2</label>
        <note>catalytic</note>
    </ligand>
</feature>
<evidence type="ECO:0000313" key="8">
    <source>
        <dbReference type="EMBL" id="MBW12766.1"/>
    </source>
</evidence>
<evidence type="ECO:0000256" key="2">
    <source>
        <dbReference type="ARBA" id="ARBA00022670"/>
    </source>
</evidence>
<feature type="binding site" evidence="5">
    <location>
        <position position="255"/>
    </location>
    <ligand>
        <name>substrate</name>
    </ligand>
</feature>
<evidence type="ECO:0000256" key="1">
    <source>
        <dbReference type="ARBA" id="ARBA00022438"/>
    </source>
</evidence>
<protein>
    <recommendedName>
        <fullName evidence="6">Methionine aminopeptidase</fullName>
        <ecNumber evidence="6">3.4.11.18</ecNumber>
    </recommendedName>
</protein>
<organism evidence="8">
    <name type="scientific">Melanaphis sacchari</name>
    <dbReference type="NCBI Taxonomy" id="742174"/>
    <lineage>
        <taxon>Eukaryota</taxon>
        <taxon>Metazoa</taxon>
        <taxon>Ecdysozoa</taxon>
        <taxon>Arthropoda</taxon>
        <taxon>Hexapoda</taxon>
        <taxon>Insecta</taxon>
        <taxon>Pterygota</taxon>
        <taxon>Neoptera</taxon>
        <taxon>Paraneoptera</taxon>
        <taxon>Hemiptera</taxon>
        <taxon>Sternorrhyncha</taxon>
        <taxon>Aphidomorpha</taxon>
        <taxon>Aphidoidea</taxon>
        <taxon>Aphididae</taxon>
        <taxon>Aphidini</taxon>
        <taxon>Melanaphis</taxon>
    </lineage>
</organism>
<comment type="similarity">
    <text evidence="5">Belongs to the peptidase M24A family. Methionine aminopeptidase type 1 subfamily.</text>
</comment>
<keyword evidence="3 5" id="KW-0479">Metal-binding</keyword>
<keyword evidence="4 5" id="KW-0378">Hydrolase</keyword>
<keyword evidence="2 5" id="KW-0645">Protease</keyword>
<dbReference type="Gene3D" id="3.90.230.10">
    <property type="entry name" value="Creatinase/methionine aminopeptidase superfamily"/>
    <property type="match status" value="1"/>
</dbReference>
<gene>
    <name evidence="8" type="primary">METAP1D</name>
</gene>
<feature type="binding site" evidence="5">
    <location>
        <position position="353"/>
    </location>
    <ligand>
        <name>substrate</name>
    </ligand>
</feature>
<dbReference type="InterPro" id="IPR036005">
    <property type="entry name" value="Creatinase/aminopeptidase-like"/>
</dbReference>
<feature type="binding site" evidence="5">
    <location>
        <position position="272"/>
    </location>
    <ligand>
        <name>a divalent metal cation</name>
        <dbReference type="ChEBI" id="CHEBI:60240"/>
        <label>1</label>
    </ligand>
</feature>
<dbReference type="HAMAP" id="MF_01974">
    <property type="entry name" value="MetAP_1"/>
    <property type="match status" value="1"/>
</dbReference>